<dbReference type="SUPFAM" id="SSF51338">
    <property type="entry name" value="Composite domain of metallo-dependent hydrolases"/>
    <property type="match status" value="1"/>
</dbReference>
<dbReference type="Gene3D" id="2.30.40.10">
    <property type="entry name" value="Urease, subunit C, domain 1"/>
    <property type="match status" value="1"/>
</dbReference>
<dbReference type="PANTHER" id="PTHR43668:SF4">
    <property type="entry name" value="ALLANTOINASE"/>
    <property type="match status" value="1"/>
</dbReference>
<dbReference type="PANTHER" id="PTHR43668">
    <property type="entry name" value="ALLANTOINASE"/>
    <property type="match status" value="1"/>
</dbReference>
<evidence type="ECO:0000259" key="6">
    <source>
        <dbReference type="Pfam" id="PF01979"/>
    </source>
</evidence>
<dbReference type="GO" id="GO:0006145">
    <property type="term" value="P:purine nucleobase catabolic process"/>
    <property type="evidence" value="ECO:0007669"/>
    <property type="project" value="TreeGrafter"/>
</dbReference>
<dbReference type="CDD" id="cd01318">
    <property type="entry name" value="DHOase_IIb"/>
    <property type="match status" value="1"/>
</dbReference>
<dbReference type="NCBIfam" id="TIGR00857">
    <property type="entry name" value="pyrC_multi"/>
    <property type="match status" value="1"/>
</dbReference>
<name>Q4JN07_9BACT</name>
<dbReference type="InterPro" id="IPR006680">
    <property type="entry name" value="Amidohydro-rel"/>
</dbReference>
<protein>
    <submittedName>
        <fullName evidence="7">Predicted dihydroorotase</fullName>
    </submittedName>
</protein>
<keyword evidence="4" id="KW-0479">Metal-binding</keyword>
<reference evidence="7" key="1">
    <citation type="journal article" date="2005" name="PLoS Biol.">
        <title>New insights into metabolic properties of marine bacteria encoding proteorhodopsins.</title>
        <authorList>
            <person name="Sabehi G."/>
            <person name="Loy A."/>
            <person name="Jung K.H."/>
            <person name="Partha R."/>
            <person name="Spudich J.L."/>
            <person name="Isaacson T."/>
            <person name="Hirschberg J."/>
            <person name="Wagner M."/>
            <person name="Beja O."/>
        </authorList>
    </citation>
    <scope>NUCLEOTIDE SEQUENCE</scope>
</reference>
<dbReference type="GO" id="GO:0005737">
    <property type="term" value="C:cytoplasm"/>
    <property type="evidence" value="ECO:0007669"/>
    <property type="project" value="TreeGrafter"/>
</dbReference>
<evidence type="ECO:0000256" key="2">
    <source>
        <dbReference type="ARBA" id="ARBA00002368"/>
    </source>
</evidence>
<dbReference type="GO" id="GO:0046872">
    <property type="term" value="F:metal ion binding"/>
    <property type="evidence" value="ECO:0007669"/>
    <property type="project" value="UniProtKB-KW"/>
</dbReference>
<dbReference type="AlphaFoldDB" id="Q4JN07"/>
<dbReference type="NCBIfam" id="NF006559">
    <property type="entry name" value="PRK09060.1"/>
    <property type="match status" value="1"/>
</dbReference>
<organism evidence="7">
    <name type="scientific">uncultured bacterium BAC13K9BAC</name>
    <dbReference type="NCBI Taxonomy" id="332979"/>
    <lineage>
        <taxon>Bacteria</taxon>
        <taxon>environmental samples</taxon>
    </lineage>
</organism>
<evidence type="ECO:0000313" key="7">
    <source>
        <dbReference type="EMBL" id="AAY89990.1"/>
    </source>
</evidence>
<sequence length="444" mass="49375">MSNTKYTLCLQNGQFMINDSLCSTNVYILDGKISAISDKNLDAEKTIDCTNLTVLPGVIDSQVHFREPGLEGKENLESGMLAAVSGGVTSIFEMPNTNPLTITPETIQDKLNRASKGAWTDYAFYLGGTMRTSSNLSEWENLKGVCGIKIFMGASTGDLVTATDEEVESVVSNGRRVIAVHAEDQMIMDHNQNSILGDSHDVGMHCKWRSPESCLSATMRVVNLARKHKRRVHILHITTEEEMEFLSKNKDVASVELLANHLTLHAPECYEKLGTLAQQNPPIREKKHQDALWDALNSGVVDIVASDHAPHTLDEKSQIYPKSPSGTPGVQTLVPIMLNHVNNGKLTLAKLVSLWSYGPERIHKISNKGRIKEGYDADFTIVDMKKEMIIQNSQQRSKSKWTPYDGMKVKGWVTHTILRGNCVMQDDEILSKPLGQMIKFKETI</sequence>
<evidence type="ECO:0000256" key="3">
    <source>
        <dbReference type="ARBA" id="ARBA00010286"/>
    </source>
</evidence>
<dbReference type="SUPFAM" id="SSF51556">
    <property type="entry name" value="Metallo-dependent hydrolases"/>
    <property type="match status" value="1"/>
</dbReference>
<comment type="function">
    <text evidence="2">Catalyzes the reversible cyclization of carbamoyl aspartate to dihydroorotate.</text>
</comment>
<dbReference type="Pfam" id="PF01979">
    <property type="entry name" value="Amidohydro_1"/>
    <property type="match status" value="1"/>
</dbReference>
<dbReference type="EMBL" id="DQ068067">
    <property type="protein sequence ID" value="AAY89990.1"/>
    <property type="molecule type" value="Genomic_DNA"/>
</dbReference>
<dbReference type="GO" id="GO:0004038">
    <property type="term" value="F:allantoinase activity"/>
    <property type="evidence" value="ECO:0007669"/>
    <property type="project" value="TreeGrafter"/>
</dbReference>
<comment type="similarity">
    <text evidence="3">Belongs to the metallo-dependent hydrolases superfamily. DHOase family. Class I DHOase subfamily.</text>
</comment>
<dbReference type="InterPro" id="IPR002195">
    <property type="entry name" value="Dihydroorotase_CS"/>
</dbReference>
<dbReference type="PROSITE" id="PS00483">
    <property type="entry name" value="DIHYDROOROTASE_2"/>
    <property type="match status" value="1"/>
</dbReference>
<keyword evidence="5" id="KW-0378">Hydrolase</keyword>
<proteinExistence type="inferred from homology"/>
<accession>Q4JN07</accession>
<dbReference type="InterPro" id="IPR011059">
    <property type="entry name" value="Metal-dep_hydrolase_composite"/>
</dbReference>
<comment type="cofactor">
    <cofactor evidence="1">
        <name>Zn(2+)</name>
        <dbReference type="ChEBI" id="CHEBI:29105"/>
    </cofactor>
</comment>
<dbReference type="InterPro" id="IPR050138">
    <property type="entry name" value="DHOase/Allantoinase_Hydrolase"/>
</dbReference>
<evidence type="ECO:0000256" key="4">
    <source>
        <dbReference type="ARBA" id="ARBA00022723"/>
    </source>
</evidence>
<dbReference type="Gene3D" id="3.20.20.140">
    <property type="entry name" value="Metal-dependent hydrolases"/>
    <property type="match status" value="1"/>
</dbReference>
<evidence type="ECO:0000256" key="5">
    <source>
        <dbReference type="ARBA" id="ARBA00022801"/>
    </source>
</evidence>
<feature type="domain" description="Amidohydrolase-related" evidence="6">
    <location>
        <begin position="53"/>
        <end position="422"/>
    </location>
</feature>
<evidence type="ECO:0000256" key="1">
    <source>
        <dbReference type="ARBA" id="ARBA00001947"/>
    </source>
</evidence>
<dbReference type="InterPro" id="IPR032466">
    <property type="entry name" value="Metal_Hydrolase"/>
</dbReference>